<dbReference type="PANTHER" id="PTHR43283:SF11">
    <property type="entry name" value="BETA-LACTAMASE-RELATED DOMAIN-CONTAINING PROTEIN"/>
    <property type="match status" value="1"/>
</dbReference>
<dbReference type="InterPro" id="IPR001466">
    <property type="entry name" value="Beta-lactam-related"/>
</dbReference>
<evidence type="ECO:0000259" key="2">
    <source>
        <dbReference type="SMART" id="SM00644"/>
    </source>
</evidence>
<evidence type="ECO:0000256" key="1">
    <source>
        <dbReference type="ARBA" id="ARBA00022801"/>
    </source>
</evidence>
<dbReference type="KEGG" id="gps:C427_4328"/>
<dbReference type="RefSeq" id="WP_007639252.1">
    <property type="nucleotide sequence ID" value="NC_020514.1"/>
</dbReference>
<dbReference type="OrthoDB" id="9794842at2"/>
<dbReference type="Pfam" id="PF00144">
    <property type="entry name" value="Beta-lactamase"/>
    <property type="match status" value="1"/>
</dbReference>
<dbReference type="GO" id="GO:0008745">
    <property type="term" value="F:N-acetylmuramoyl-L-alanine amidase activity"/>
    <property type="evidence" value="ECO:0007669"/>
    <property type="project" value="InterPro"/>
</dbReference>
<dbReference type="Gene3D" id="3.40.710.10">
    <property type="entry name" value="DD-peptidase/beta-lactamase superfamily"/>
    <property type="match status" value="1"/>
</dbReference>
<evidence type="ECO:0000313" key="3">
    <source>
        <dbReference type="EMBL" id="AGH46430.1"/>
    </source>
</evidence>
<dbReference type="EMBL" id="CP003837">
    <property type="protein sequence ID" value="AGH46430.1"/>
    <property type="molecule type" value="Genomic_DNA"/>
</dbReference>
<dbReference type="InterPro" id="IPR012338">
    <property type="entry name" value="Beta-lactam/transpept-like"/>
</dbReference>
<keyword evidence="1" id="KW-0378">Hydrolase</keyword>
<dbReference type="NCBIfam" id="NF002968">
    <property type="entry name" value="PRK03642.1"/>
    <property type="match status" value="1"/>
</dbReference>
<dbReference type="GO" id="GO:0009253">
    <property type="term" value="P:peptidoglycan catabolic process"/>
    <property type="evidence" value="ECO:0007669"/>
    <property type="project" value="InterPro"/>
</dbReference>
<dbReference type="SUPFAM" id="SSF55846">
    <property type="entry name" value="N-acetylmuramoyl-L-alanine amidase-like"/>
    <property type="match status" value="1"/>
</dbReference>
<dbReference type="InterPro" id="IPR036505">
    <property type="entry name" value="Amidase/PGRP_sf"/>
</dbReference>
<dbReference type="HOGENOM" id="CLU_346434_0_0_6"/>
<dbReference type="eggNOG" id="COG1680">
    <property type="taxonomic scope" value="Bacteria"/>
</dbReference>
<dbReference type="InterPro" id="IPR002502">
    <property type="entry name" value="Amidase_domain"/>
</dbReference>
<dbReference type="InterPro" id="IPR036366">
    <property type="entry name" value="PGBDSf"/>
</dbReference>
<dbReference type="CDD" id="cd06583">
    <property type="entry name" value="PGRP"/>
    <property type="match status" value="1"/>
</dbReference>
<dbReference type="InterPro" id="IPR050789">
    <property type="entry name" value="Diverse_Enzym_Activities"/>
</dbReference>
<dbReference type="Gene3D" id="1.10.101.10">
    <property type="entry name" value="PGBD-like superfamily/PGBD"/>
    <property type="match status" value="1"/>
</dbReference>
<dbReference type="SUPFAM" id="SSF56601">
    <property type="entry name" value="beta-lactamase/transpeptidase-like"/>
    <property type="match status" value="1"/>
</dbReference>
<keyword evidence="4" id="KW-1185">Reference proteome</keyword>
<feature type="domain" description="N-acetylmuramoyl-L-alanine amidase" evidence="2">
    <location>
        <begin position="39"/>
        <end position="203"/>
    </location>
</feature>
<dbReference type="eggNOG" id="COG3023">
    <property type="taxonomic scope" value="Bacteria"/>
</dbReference>
<dbReference type="FunFam" id="3.40.80.10:FF:000003">
    <property type="entry name" value="N-acetylmuramoyl-L-alanine amidase"/>
    <property type="match status" value="1"/>
</dbReference>
<dbReference type="STRING" id="1129794.C427_4328"/>
<dbReference type="SUPFAM" id="SSF47090">
    <property type="entry name" value="PGBD-like"/>
    <property type="match status" value="1"/>
</dbReference>
<proteinExistence type="predicted"/>
<reference evidence="3 4" key="1">
    <citation type="journal article" date="2013" name="Genome Announc.">
        <title>Complete Genome Sequence of Glaciecola psychrophila Strain 170T.</title>
        <authorList>
            <person name="Yin J."/>
            <person name="Chen J."/>
            <person name="Liu G."/>
            <person name="Yu Y."/>
            <person name="Song L."/>
            <person name="Wang X."/>
            <person name="Qu X."/>
        </authorList>
    </citation>
    <scope>NUCLEOTIDE SEQUENCE [LARGE SCALE GENOMIC DNA]</scope>
    <source>
        <strain evidence="3 4">170</strain>
    </source>
</reference>
<dbReference type="PROSITE" id="PS51257">
    <property type="entry name" value="PROKAR_LIPOPROTEIN"/>
    <property type="match status" value="1"/>
</dbReference>
<accession>K6ZQZ4</accession>
<dbReference type="PATRIC" id="fig|1129794.4.peg.4310"/>
<name>K6ZQZ4_9ALTE</name>
<organism evidence="3 4">
    <name type="scientific">Paraglaciecola psychrophila 170</name>
    <dbReference type="NCBI Taxonomy" id="1129794"/>
    <lineage>
        <taxon>Bacteria</taxon>
        <taxon>Pseudomonadati</taxon>
        <taxon>Pseudomonadota</taxon>
        <taxon>Gammaproteobacteria</taxon>
        <taxon>Alteromonadales</taxon>
        <taxon>Alteromonadaceae</taxon>
        <taxon>Paraglaciecola</taxon>
    </lineage>
</organism>
<dbReference type="Proteomes" id="UP000011864">
    <property type="component" value="Chromosome"/>
</dbReference>
<gene>
    <name evidence="3" type="ORF">C427_4328</name>
</gene>
<dbReference type="PANTHER" id="PTHR43283">
    <property type="entry name" value="BETA-LACTAMASE-RELATED"/>
    <property type="match status" value="1"/>
</dbReference>
<sequence>MQRCVKYQSKWRTIGSSSRRICFISLLTIFIVSCKSLSLSHMQSKNYSQRIKFLVMHYTAIDYQKSVTALVDEGGLSSHYLIPERNDPSYQDSQLKVIQLVDESSRAWHAGKSYWQGREDLNDQSIGIEIVNVPECMRDNTSVDLKKRQNDPSRLCIFPDYDPKQIELLITLSKDILARNPDISPTAVIGHSDIAPTRKNDPGPRFPWYQLYQRGIGAWYDNDTLKTYWEMFNAYPPSISLIQHALGTYGYGIVETGMADSATLDTLSAFQMHFLPWSVNGKLDSKTAAVLFSLIDKYFPQHIDALLKRYEAEKQPVQQSVTLGYYQVNETYPNTDRSTREWVNDRNVFKSYVNEGKIIIDNHDAQSADIYVNGEKLNIDDILQPYQRYSYSLARRTKTGENTLRVENVLPQGSSIQVMIPFPTLKLEEAANSQTFAKVDNLINSDIDAGFPGAVLLVLKDGKIIKRSAYGYARKYADGGQLLEHPIKMQTSQLFDLASNTKMFATNFALMKLVSEGKIDVTRPINDYLPEYQGQGREGRLIRDLLTHTAGYSPQVRFFTKDNELGPQFFSQNRKRTEHLLLSRVPFEMGRQTQAVYSDTDYMLLSLLIERVTFEHLDLYVEQQIYHPLGIDNTLFNPLQKGFTKSQFAATEIMGNTRGGTVDFENVRTHVLQGEVHDEKAFHSFAGVAGHAGLFSTVDDLAVLSQTLLNGGGYGKTKVFEHAVLDEFVKPEEGNGSFGLGWRRAGHGESKWHFGPYASPYAYGHTGWTGTVTVIDPEYDLAIILLTNARHSEIVEQEEDKGPEFSGKLFETGKYGSIISLVYEAVLDNQ</sequence>
<dbReference type="AlphaFoldDB" id="K6ZQZ4"/>
<dbReference type="Gene3D" id="3.40.80.10">
    <property type="entry name" value="Peptidoglycan recognition protein-like"/>
    <property type="match status" value="1"/>
</dbReference>
<protein>
    <recommendedName>
        <fullName evidence="2">N-acetylmuramoyl-L-alanine amidase domain-containing protein</fullName>
    </recommendedName>
</protein>
<evidence type="ECO:0000313" key="4">
    <source>
        <dbReference type="Proteomes" id="UP000011864"/>
    </source>
</evidence>
<dbReference type="InterPro" id="IPR036365">
    <property type="entry name" value="PGBD-like_sf"/>
</dbReference>
<dbReference type="Pfam" id="PF01510">
    <property type="entry name" value="Amidase_2"/>
    <property type="match status" value="1"/>
</dbReference>
<dbReference type="SMART" id="SM00644">
    <property type="entry name" value="Ami_2"/>
    <property type="match status" value="1"/>
</dbReference>